<dbReference type="Proteomes" id="UP000738349">
    <property type="component" value="Unassembled WGS sequence"/>
</dbReference>
<evidence type="ECO:0000256" key="3">
    <source>
        <dbReference type="ARBA" id="ARBA00022833"/>
    </source>
</evidence>
<keyword evidence="7" id="KW-1185">Reference proteome</keyword>
<dbReference type="PANTHER" id="PTHR24185">
    <property type="entry name" value="CALCIUM-INDEPENDENT PHOSPHOLIPASE A2-GAMMA"/>
    <property type="match status" value="1"/>
</dbReference>
<evidence type="ECO:0000256" key="4">
    <source>
        <dbReference type="ARBA" id="ARBA00023098"/>
    </source>
</evidence>
<dbReference type="GO" id="GO:0016740">
    <property type="term" value="F:transferase activity"/>
    <property type="evidence" value="ECO:0007669"/>
    <property type="project" value="UniProtKB-KW"/>
</dbReference>
<keyword evidence="3" id="KW-0862">Zinc</keyword>
<keyword evidence="1" id="KW-0479">Metal-binding</keyword>
<accession>A0A9P9EHF9</accession>
<evidence type="ECO:0000313" key="7">
    <source>
        <dbReference type="Proteomes" id="UP000738349"/>
    </source>
</evidence>
<dbReference type="Pfam" id="PF01734">
    <property type="entry name" value="Patatin"/>
    <property type="match status" value="1"/>
</dbReference>
<dbReference type="InterPro" id="IPR017907">
    <property type="entry name" value="Znf_RING_CS"/>
</dbReference>
<dbReference type="SUPFAM" id="SSF52151">
    <property type="entry name" value="FabD/lysophospholipase-like"/>
    <property type="match status" value="1"/>
</dbReference>
<organism evidence="6 7">
    <name type="scientific">Dactylonectria macrodidyma</name>
    <dbReference type="NCBI Taxonomy" id="307937"/>
    <lineage>
        <taxon>Eukaryota</taxon>
        <taxon>Fungi</taxon>
        <taxon>Dikarya</taxon>
        <taxon>Ascomycota</taxon>
        <taxon>Pezizomycotina</taxon>
        <taxon>Sordariomycetes</taxon>
        <taxon>Hypocreomycetidae</taxon>
        <taxon>Hypocreales</taxon>
        <taxon>Nectriaceae</taxon>
        <taxon>Dactylonectria</taxon>
    </lineage>
</organism>
<dbReference type="InterPro" id="IPR002641">
    <property type="entry name" value="PNPLA_dom"/>
</dbReference>
<reference evidence="6" key="1">
    <citation type="journal article" date="2021" name="Nat. Commun.">
        <title>Genetic determinants of endophytism in the Arabidopsis root mycobiome.</title>
        <authorList>
            <person name="Mesny F."/>
            <person name="Miyauchi S."/>
            <person name="Thiergart T."/>
            <person name="Pickel B."/>
            <person name="Atanasova L."/>
            <person name="Karlsson M."/>
            <person name="Huettel B."/>
            <person name="Barry K.W."/>
            <person name="Haridas S."/>
            <person name="Chen C."/>
            <person name="Bauer D."/>
            <person name="Andreopoulos W."/>
            <person name="Pangilinan J."/>
            <person name="LaButti K."/>
            <person name="Riley R."/>
            <person name="Lipzen A."/>
            <person name="Clum A."/>
            <person name="Drula E."/>
            <person name="Henrissat B."/>
            <person name="Kohler A."/>
            <person name="Grigoriev I.V."/>
            <person name="Martin F.M."/>
            <person name="Hacquard S."/>
        </authorList>
    </citation>
    <scope>NUCLEOTIDE SEQUENCE</scope>
    <source>
        <strain evidence="6">MPI-CAGE-AT-0147</strain>
    </source>
</reference>
<keyword evidence="4" id="KW-0443">Lipid metabolism</keyword>
<dbReference type="OrthoDB" id="4766886at2759"/>
<evidence type="ECO:0000259" key="5">
    <source>
        <dbReference type="Pfam" id="PF01734"/>
    </source>
</evidence>
<evidence type="ECO:0000256" key="1">
    <source>
        <dbReference type="ARBA" id="ARBA00022723"/>
    </source>
</evidence>
<dbReference type="InterPro" id="IPR016035">
    <property type="entry name" value="Acyl_Trfase/lysoPLipase"/>
</dbReference>
<dbReference type="EMBL" id="JAGMUV010000012">
    <property type="protein sequence ID" value="KAH7137542.1"/>
    <property type="molecule type" value="Genomic_DNA"/>
</dbReference>
<dbReference type="PANTHER" id="PTHR24185:SF8">
    <property type="entry name" value="PNPLA DOMAIN-CONTAINING PROTEIN"/>
    <property type="match status" value="1"/>
</dbReference>
<dbReference type="GO" id="GO:0019369">
    <property type="term" value="P:arachidonate metabolic process"/>
    <property type="evidence" value="ECO:0007669"/>
    <property type="project" value="TreeGrafter"/>
</dbReference>
<dbReference type="CDD" id="cd07199">
    <property type="entry name" value="Pat17_PNPLA8_PNPLA9_like"/>
    <property type="match status" value="1"/>
</dbReference>
<dbReference type="GO" id="GO:0008270">
    <property type="term" value="F:zinc ion binding"/>
    <property type="evidence" value="ECO:0007669"/>
    <property type="project" value="UniProtKB-KW"/>
</dbReference>
<keyword evidence="6" id="KW-0808">Transferase</keyword>
<dbReference type="AlphaFoldDB" id="A0A9P9EHF9"/>
<dbReference type="GO" id="GO:0047499">
    <property type="term" value="F:calcium-independent phospholipase A2 activity"/>
    <property type="evidence" value="ECO:0007669"/>
    <property type="project" value="TreeGrafter"/>
</dbReference>
<name>A0A9P9EHF9_9HYPO</name>
<feature type="domain" description="PNPLA" evidence="5">
    <location>
        <begin position="500"/>
        <end position="707"/>
    </location>
</feature>
<keyword evidence="6" id="KW-0378">Hydrolase</keyword>
<dbReference type="GO" id="GO:0046486">
    <property type="term" value="P:glycerolipid metabolic process"/>
    <property type="evidence" value="ECO:0007669"/>
    <property type="project" value="UniProtKB-ARBA"/>
</dbReference>
<sequence length="971" mass="109344">MSLCKHTGWLRLRRKGPEAILEISDRPLRLLREIQDPTTSVGIVLLIGGSDKSYALTELAVGPGHSESRRSHGEIHLLLSSFRDDGGRQVIIADGDVPTHNRLPTTCKPPNCHEIIEEPFSEIKPRGKIVEVADDIYHRVLFPHVDVVCLFVADIGGIEHALRRLAAWLSNGPSSTSPVSPQFILVVDSRERRELQVGLHEMACNEMKAAARDIIEHVRVLTLPSNKSPAGHSNKRQGQVKDLQRELLNCLKVSHEVRTRFGYLFSAQHIARFLCAGAVGATVVPWEPLDFIATSQEYNDVPPALATSTLVTHLQNFLKQMSTRDTIERFAIPVISSSFILNQYSPDSHAFHARDVFRALFRDACTQVQEQWTLLDEWTGQPIIPPNFVDLVEVKMIQQVDEYRTVGSSITLHRQQLSQMRAEWNAVKCESTCFSCLQRRPRYALQGCVHSVCEYCVHTFHHKSEEDPWNFCVDQCHLCGADTLGQVIRMTPVTATPRVLSIDGGGARARAPLENLQILEKAIRLPYPVQRNFDFVIGTSSGAMITCALFIKGWSVEDCIQYIDVSMLLAFQRHLFIRLVLLFIGAFPLLPNLVEFLVSLVVDSKYSAERLEMLQRDVYGSSQSIMDSPEANKMGIQVAITLTTTRDAKTNIVTNYNGIGDRDSGSDPSLSCPETGNWTAYYYPPYYIPGVGEFQDGGLMYNNPVLIGLQEVTALGKDPEQRTLVLSLGTGSVRESDDTRGDESSLRSPFPTRLYRVFCKQMAGHCEVRGQDSCPDIHRLNIEFDGKQPSLDDVQQSDEIARMVREKAISSPTIPALAREFRAEQFLFELDPSRPPQYTNGIYECFGYISCRLRVGDPALKVFMQQLMDSHAFLQFGKRVLPAQFQCDGGMNGYSNFYQEVTFHMPNRHSPFKILLQDGPGKPCNISGSPFTLERLMRQQKLEPWFGTPCNLKRRQLDTGNHFQKKQRRVC</sequence>
<dbReference type="PROSITE" id="PS00518">
    <property type="entry name" value="ZF_RING_1"/>
    <property type="match status" value="1"/>
</dbReference>
<proteinExistence type="predicted"/>
<comment type="caution">
    <text evidence="6">The sequence shown here is derived from an EMBL/GenBank/DDBJ whole genome shotgun (WGS) entry which is preliminary data.</text>
</comment>
<dbReference type="Gene3D" id="3.40.1090.10">
    <property type="entry name" value="Cytosolic phospholipase A2 catalytic domain"/>
    <property type="match status" value="1"/>
</dbReference>
<evidence type="ECO:0000313" key="6">
    <source>
        <dbReference type="EMBL" id="KAH7137542.1"/>
    </source>
</evidence>
<protein>
    <submittedName>
        <fullName evidence="6">Acyl transferase/acyl hydrolase/lysophospholipase</fullName>
    </submittedName>
</protein>
<dbReference type="GO" id="GO:0016020">
    <property type="term" value="C:membrane"/>
    <property type="evidence" value="ECO:0007669"/>
    <property type="project" value="TreeGrafter"/>
</dbReference>
<evidence type="ECO:0000256" key="2">
    <source>
        <dbReference type="ARBA" id="ARBA00022771"/>
    </source>
</evidence>
<keyword evidence="2" id="KW-0863">Zinc-finger</keyword>
<gene>
    <name evidence="6" type="ORF">EDB81DRAFT_844120</name>
</gene>